<feature type="compositionally biased region" description="Basic and acidic residues" evidence="8">
    <location>
        <begin position="1"/>
        <end position="10"/>
    </location>
</feature>
<evidence type="ECO:0000256" key="7">
    <source>
        <dbReference type="ARBA" id="ARBA00029496"/>
    </source>
</evidence>
<dbReference type="InterPro" id="IPR003903">
    <property type="entry name" value="UIM_dom"/>
</dbReference>
<feature type="region of interest" description="Disordered" evidence="8">
    <location>
        <begin position="897"/>
        <end position="936"/>
    </location>
</feature>
<feature type="region of interest" description="Disordered" evidence="8">
    <location>
        <begin position="766"/>
        <end position="799"/>
    </location>
</feature>
<keyword evidence="10" id="KW-1185">Reference proteome</keyword>
<accession>A0A6P3Y107</accession>
<dbReference type="KEGG" id="dqu:106749241"/>
<dbReference type="GO" id="GO:0033557">
    <property type="term" value="C:Slx1-Slx4 complex"/>
    <property type="evidence" value="ECO:0007669"/>
    <property type="project" value="InterPro"/>
</dbReference>
<dbReference type="PROSITE" id="PS50330">
    <property type="entry name" value="UIM"/>
    <property type="match status" value="1"/>
</dbReference>
<feature type="compositionally biased region" description="Polar residues" evidence="8">
    <location>
        <begin position="1431"/>
        <end position="1441"/>
    </location>
</feature>
<keyword evidence="6" id="KW-0539">Nucleus</keyword>
<dbReference type="OrthoDB" id="1931232at2759"/>
<evidence type="ECO:0000256" key="6">
    <source>
        <dbReference type="ARBA" id="ARBA00023242"/>
    </source>
</evidence>
<dbReference type="Proteomes" id="UP000515204">
    <property type="component" value="Unplaced"/>
</dbReference>
<gene>
    <name evidence="11" type="primary">LOC106749241</name>
</gene>
<dbReference type="GO" id="GO:0006260">
    <property type="term" value="P:DNA replication"/>
    <property type="evidence" value="ECO:0007669"/>
    <property type="project" value="InterPro"/>
</dbReference>
<dbReference type="InterPro" id="IPR011333">
    <property type="entry name" value="SKP1/BTB/POZ_sf"/>
</dbReference>
<evidence type="ECO:0000256" key="5">
    <source>
        <dbReference type="ARBA" id="ARBA00023204"/>
    </source>
</evidence>
<feature type="compositionally biased region" description="Basic and acidic residues" evidence="8">
    <location>
        <begin position="904"/>
        <end position="915"/>
    </location>
</feature>
<feature type="region of interest" description="Disordered" evidence="8">
    <location>
        <begin position="1416"/>
        <end position="1449"/>
    </location>
</feature>
<dbReference type="PANTHER" id="PTHR21541">
    <property type="entry name" value="BTB POZ DOMAIN CONTAINING 12"/>
    <property type="match status" value="1"/>
</dbReference>
<evidence type="ECO:0000259" key="9">
    <source>
        <dbReference type="PROSITE" id="PS50097"/>
    </source>
</evidence>
<dbReference type="Pfam" id="PF09494">
    <property type="entry name" value="Slx4"/>
    <property type="match status" value="1"/>
</dbReference>
<keyword evidence="4" id="KW-0233">DNA recombination</keyword>
<keyword evidence="5" id="KW-0234">DNA repair</keyword>
<reference evidence="11" key="1">
    <citation type="submission" date="2025-08" db="UniProtKB">
        <authorList>
            <consortium name="RefSeq"/>
        </authorList>
    </citation>
    <scope>IDENTIFICATION</scope>
</reference>
<feature type="region of interest" description="Disordered" evidence="8">
    <location>
        <begin position="1"/>
        <end position="36"/>
    </location>
</feature>
<feature type="domain" description="BTB" evidence="9">
    <location>
        <begin position="470"/>
        <end position="540"/>
    </location>
</feature>
<sequence length="1566" mass="179008">MMDNREDSLHKPNNLKGRLKLKKDDKESTDNKAYLSDDCNNECEKNGSTCTSQTSCEDDSILDFKSPKKYMLRKNINSNKLLDKPKKKVPNTKIKIVNNKKKPDHHRSLQSKKNLHDIQQPLIESSFFKTENNVDSPQGRAANVKTAYVCPLCFKNLKDESSQAVHMKSCAMKNNISTKKLLDAVELQERQAAERKSLGLLSAPVLQDKKKPVPRKAARDDDPDLQLALALSKSLYEKEEIEILDEAEIIAISSSPSLPDNNKEGFQRTTLQNFGFTSNRSVSPTNNYPTNRIKRRKFIEPTILQRRTIAERERILTERIAEILMGYKDFTQKVQGEDEQPINVKERIVLKSQFLQQLRRTENTLWNRTRLTPNQNVFYVAQLSPQITPLLKKEDVLNEEENVTKLTDHSDKESLTKGPQEIKKMQTANIIDSNEKLTISRSVEACCEKRRFLDTLAIDWRNILNDSSASDIIMLVKNGKHIWVHKLVFYVRCTNILLDVITNDTEFSTVKEKICWIDIDYDVALAFLEFIYCGTIDRHSNALDSDTLLFAVRSLARKYKVNDLFVYLRQKKFETNLAEAEREESTENVIESAKEALNASDESGKLTCNATPNHTHDELKSTECVEKIPLQEDVSDYRDKFQSLRNSYVLAEDSCTLEDNGAVSINSLEQINSRNITSTNLRGASISPDIFDDTPDVTKYKSATRSTDHEDSNIHMLFSLIKQDADISICSQKLSTKETDDAKHSERMSGESISTRLKNEEQDIMEIDSDSDLNSSKPFVDPCEDKKLMDTPQSSKSKAIQERLSNVAREKGDLTLFIEKRRRENARSNSDVDSDSDITIRPEKMSRIRHSNPFHVYKWDDKAAQSDNLKQSNKTRKKFGKLSIIEQRMRSFADKNPEFYSDFSNERATDIKRTDSSPASSPKRKSPRDNPENYSQLNIAPVEEDVDISDRVTITPLSKVHSPCIGMMNKSISESICNLEADEKEDEISMYSKYIRNHHDNSIAKYRTAIERNMSDSDLSGESMLSNTRKEESDTMEEDDAALTQFFLMQEVADVVVSSDTEVESISSDVNCSVILHDDSNYKDHVQLSRKTTKDNKQDTESENQPLVIEETAKATTTDLEEQKDINSTILSDRTKFNINNRSVTADNEDVKLDMIFTRTKSGLNESNRDKIDNHEEKAIPSPIMVSSSPDLRNTENSFSSREDCDEYVAEAGSRKSRKSTGFAFNFEDDIYLANVDVDKYEEHHVLERSKSTDILNVTEFKKGNSCRCSNKSNRENITDSRKITSGVIHCEKLDRSAMFLTRSITSVRKFQKKSLSEGQININRLQNQDMPKHASVQFQYNQNIENIKAVPKIIDKDVTPPPDYDGMKTPELHREMKRYGLKAQKRCRAVKLLKHIYNELHPLIPINEISTEQEIAEVSSDEEGPPAKRPNTNDSSVEKSNSTEESDDELLCSQDSNITCSGNDSVNSIKSTISKEMEFYETESLPALENSTDIREAFTRLINVDKDLHNKILRYEPVNIEQLHSTLRSRGFKCKLSNFMNFLDEQCITFYVPEQSVRSRTRRKA</sequence>
<dbReference type="CDD" id="cd22999">
    <property type="entry name" value="SAP_SLX4"/>
    <property type="match status" value="1"/>
</dbReference>
<evidence type="ECO:0000256" key="8">
    <source>
        <dbReference type="SAM" id="MobiDB-lite"/>
    </source>
</evidence>
<dbReference type="PROSITE" id="PS50097">
    <property type="entry name" value="BTB"/>
    <property type="match status" value="1"/>
</dbReference>
<comment type="similarity">
    <text evidence="2">Belongs to the SLX4 family.</text>
</comment>
<evidence type="ECO:0000256" key="2">
    <source>
        <dbReference type="ARBA" id="ARBA00006661"/>
    </source>
</evidence>
<feature type="region of interest" description="Disordered" evidence="8">
    <location>
        <begin position="735"/>
        <end position="754"/>
    </location>
</feature>
<evidence type="ECO:0000313" key="10">
    <source>
        <dbReference type="Proteomes" id="UP000515204"/>
    </source>
</evidence>
<dbReference type="RefSeq" id="XP_014483987.1">
    <property type="nucleotide sequence ID" value="XM_014628501.1"/>
</dbReference>
<dbReference type="GO" id="GO:0000712">
    <property type="term" value="P:resolution of meiotic recombination intermediates"/>
    <property type="evidence" value="ECO:0007669"/>
    <property type="project" value="TreeGrafter"/>
</dbReference>
<dbReference type="GO" id="GO:0006281">
    <property type="term" value="P:DNA repair"/>
    <property type="evidence" value="ECO:0007669"/>
    <property type="project" value="UniProtKB-KW"/>
</dbReference>
<dbReference type="GeneID" id="106749241"/>
<dbReference type="Gene3D" id="3.30.710.10">
    <property type="entry name" value="Potassium Channel Kv1.1, Chain A"/>
    <property type="match status" value="1"/>
</dbReference>
<feature type="compositionally biased region" description="Basic and acidic residues" evidence="8">
    <location>
        <begin position="735"/>
        <end position="749"/>
    </location>
</feature>
<dbReference type="InterPro" id="IPR018574">
    <property type="entry name" value="Structure-sp_endonuc_su_Slx4"/>
</dbReference>
<dbReference type="PANTHER" id="PTHR21541:SF3">
    <property type="entry name" value="STRUCTURE-SPECIFIC ENDONUCLEASE SUBUNIT SLX4"/>
    <property type="match status" value="1"/>
</dbReference>
<dbReference type="InterPro" id="IPR000210">
    <property type="entry name" value="BTB/POZ_dom"/>
</dbReference>
<comment type="subcellular location">
    <subcellularLocation>
        <location evidence="1">Nucleus</location>
    </subcellularLocation>
</comment>
<evidence type="ECO:0000256" key="4">
    <source>
        <dbReference type="ARBA" id="ARBA00023172"/>
    </source>
</evidence>
<protein>
    <recommendedName>
        <fullName evidence="7">Structure-specific endonuclease subunit SLX4</fullName>
    </recommendedName>
</protein>
<name>A0A6P3Y107_DINQU</name>
<dbReference type="SUPFAM" id="SSF54695">
    <property type="entry name" value="POZ domain"/>
    <property type="match status" value="1"/>
</dbReference>
<keyword evidence="3" id="KW-0227">DNA damage</keyword>
<evidence type="ECO:0000256" key="3">
    <source>
        <dbReference type="ARBA" id="ARBA00022763"/>
    </source>
</evidence>
<organism evidence="10 11">
    <name type="scientific">Dinoponera quadriceps</name>
    <name type="common">South American ant</name>
    <dbReference type="NCBI Taxonomy" id="609295"/>
    <lineage>
        <taxon>Eukaryota</taxon>
        <taxon>Metazoa</taxon>
        <taxon>Ecdysozoa</taxon>
        <taxon>Arthropoda</taxon>
        <taxon>Hexapoda</taxon>
        <taxon>Insecta</taxon>
        <taxon>Pterygota</taxon>
        <taxon>Neoptera</taxon>
        <taxon>Endopterygota</taxon>
        <taxon>Hymenoptera</taxon>
        <taxon>Apocrita</taxon>
        <taxon>Aculeata</taxon>
        <taxon>Formicoidea</taxon>
        <taxon>Formicidae</taxon>
        <taxon>Ponerinae</taxon>
        <taxon>Ponerini</taxon>
        <taxon>Dinoponera</taxon>
    </lineage>
</organism>
<evidence type="ECO:0000313" key="11">
    <source>
        <dbReference type="RefSeq" id="XP_014483987.1"/>
    </source>
</evidence>
<dbReference type="Pfam" id="PF00651">
    <property type="entry name" value="BTB"/>
    <property type="match status" value="1"/>
</dbReference>
<evidence type="ECO:0000256" key="1">
    <source>
        <dbReference type="ARBA" id="ARBA00004123"/>
    </source>
</evidence>
<proteinExistence type="inferred from homology"/>